<evidence type="ECO:0000313" key="2">
    <source>
        <dbReference type="Proteomes" id="UP001055879"/>
    </source>
</evidence>
<gene>
    <name evidence="1" type="ORF">L6452_40206</name>
</gene>
<dbReference type="EMBL" id="CM042062">
    <property type="protein sequence ID" value="KAI3668988.1"/>
    <property type="molecule type" value="Genomic_DNA"/>
</dbReference>
<reference evidence="1 2" key="2">
    <citation type="journal article" date="2022" name="Mol. Ecol. Resour.">
        <title>The genomes of chicory, endive, great burdock and yacon provide insights into Asteraceae paleo-polyploidization history and plant inulin production.</title>
        <authorList>
            <person name="Fan W."/>
            <person name="Wang S."/>
            <person name="Wang H."/>
            <person name="Wang A."/>
            <person name="Jiang F."/>
            <person name="Liu H."/>
            <person name="Zhao H."/>
            <person name="Xu D."/>
            <person name="Zhang Y."/>
        </authorList>
    </citation>
    <scope>NUCLEOTIDE SEQUENCE [LARGE SCALE GENOMIC DNA]</scope>
    <source>
        <strain evidence="2">cv. Niubang</strain>
        <tissue evidence="1">Leaf</tissue>
    </source>
</reference>
<organism evidence="1 2">
    <name type="scientific">Arctium lappa</name>
    <name type="common">Greater burdock</name>
    <name type="synonym">Lappa major</name>
    <dbReference type="NCBI Taxonomy" id="4217"/>
    <lineage>
        <taxon>Eukaryota</taxon>
        <taxon>Viridiplantae</taxon>
        <taxon>Streptophyta</taxon>
        <taxon>Embryophyta</taxon>
        <taxon>Tracheophyta</taxon>
        <taxon>Spermatophyta</taxon>
        <taxon>Magnoliopsida</taxon>
        <taxon>eudicotyledons</taxon>
        <taxon>Gunneridae</taxon>
        <taxon>Pentapetalae</taxon>
        <taxon>asterids</taxon>
        <taxon>campanulids</taxon>
        <taxon>Asterales</taxon>
        <taxon>Asteraceae</taxon>
        <taxon>Carduoideae</taxon>
        <taxon>Cardueae</taxon>
        <taxon>Arctiinae</taxon>
        <taxon>Arctium</taxon>
    </lineage>
</organism>
<keyword evidence="2" id="KW-1185">Reference proteome</keyword>
<name>A0ACB8XN26_ARCLA</name>
<proteinExistence type="predicted"/>
<comment type="caution">
    <text evidence="1">The sequence shown here is derived from an EMBL/GenBank/DDBJ whole genome shotgun (WGS) entry which is preliminary data.</text>
</comment>
<protein>
    <submittedName>
        <fullName evidence="1">Uncharacterized protein</fullName>
    </submittedName>
</protein>
<reference evidence="2" key="1">
    <citation type="journal article" date="2022" name="Mol. Ecol. Resour.">
        <title>The genomes of chicory, endive, great burdock and yacon provide insights into Asteraceae palaeo-polyploidization history and plant inulin production.</title>
        <authorList>
            <person name="Fan W."/>
            <person name="Wang S."/>
            <person name="Wang H."/>
            <person name="Wang A."/>
            <person name="Jiang F."/>
            <person name="Liu H."/>
            <person name="Zhao H."/>
            <person name="Xu D."/>
            <person name="Zhang Y."/>
        </authorList>
    </citation>
    <scope>NUCLEOTIDE SEQUENCE [LARGE SCALE GENOMIC DNA]</scope>
    <source>
        <strain evidence="2">cv. Niubang</strain>
    </source>
</reference>
<sequence>MNPASSTEIAVEINGLSIDMEDHLNTMKPKPNLPCGDLLNGPRKDYFKFCVPLFQASSTGNWEAAKLILEQRPDMVRSAISEDYLTPLHVAASVEETKHMEDFVKNLVNSMEIRDMELQNSNYNTAFSLAAAAGNLNLVKIMLEKNQHLPAIHVNQGMLPLYEGALYGRHNVVNYLYDVSLKLASAKGWTPQSRACLLLRCVDFDIFDHPELASNASILKALARKPHALNRVEPNSIWRIINSMATLIATVAFAVAFTVPGGYNQEHGLPIFLHERTFFIFVIADAISVFSSSTSLLVFLSILTSRQAAMMVTFSASFFLLYHNNLKWVPILIAIFAAMPVIIFAALQLPLLVDMFRSMYDSRYLFKPSKRILYYD</sequence>
<evidence type="ECO:0000313" key="1">
    <source>
        <dbReference type="EMBL" id="KAI3668988.1"/>
    </source>
</evidence>
<dbReference type="Proteomes" id="UP001055879">
    <property type="component" value="Linkage Group LG16"/>
</dbReference>
<accession>A0ACB8XN26</accession>